<name>A0A9P8K4T6_AURME</name>
<dbReference type="OrthoDB" id="10306424at2759"/>
<accession>A0A9P8K4T6</accession>
<dbReference type="EMBL" id="JAHFYH010000043">
    <property type="protein sequence ID" value="KAH0219299.1"/>
    <property type="molecule type" value="Genomic_DNA"/>
</dbReference>
<dbReference type="Proteomes" id="UP000767238">
    <property type="component" value="Unassembled WGS sequence"/>
</dbReference>
<comment type="caution">
    <text evidence="2">The sequence shown here is derived from an EMBL/GenBank/DDBJ whole genome shotgun (WGS) entry which is preliminary data.</text>
</comment>
<gene>
    <name evidence="2" type="ORF">KCV03_g6085</name>
</gene>
<evidence type="ECO:0000313" key="3">
    <source>
        <dbReference type="Proteomes" id="UP000767238"/>
    </source>
</evidence>
<evidence type="ECO:0000256" key="1">
    <source>
        <dbReference type="SAM" id="SignalP"/>
    </source>
</evidence>
<proteinExistence type="predicted"/>
<reference evidence="2" key="2">
    <citation type="submission" date="2021-08" db="EMBL/GenBank/DDBJ databases">
        <authorList>
            <person name="Gostincar C."/>
            <person name="Sun X."/>
            <person name="Song Z."/>
            <person name="Gunde-Cimerman N."/>
        </authorList>
    </citation>
    <scope>NUCLEOTIDE SEQUENCE</scope>
    <source>
        <strain evidence="2">EXF-8016</strain>
    </source>
</reference>
<reference evidence="2" key="1">
    <citation type="journal article" date="2021" name="J Fungi (Basel)">
        <title>Virulence traits and population genomics of the black yeast Aureobasidium melanogenum.</title>
        <authorList>
            <person name="Cernosa A."/>
            <person name="Sun X."/>
            <person name="Gostincar C."/>
            <person name="Fang C."/>
            <person name="Gunde-Cimerman N."/>
            <person name="Song Z."/>
        </authorList>
    </citation>
    <scope>NUCLEOTIDE SEQUENCE</scope>
    <source>
        <strain evidence="2">EXF-8016</strain>
    </source>
</reference>
<feature type="chain" id="PRO_5040407535" evidence="1">
    <location>
        <begin position="17"/>
        <end position="369"/>
    </location>
</feature>
<feature type="signal peptide" evidence="1">
    <location>
        <begin position="1"/>
        <end position="16"/>
    </location>
</feature>
<organism evidence="2 3">
    <name type="scientific">Aureobasidium melanogenum</name>
    <name type="common">Aureobasidium pullulans var. melanogenum</name>
    <dbReference type="NCBI Taxonomy" id="46634"/>
    <lineage>
        <taxon>Eukaryota</taxon>
        <taxon>Fungi</taxon>
        <taxon>Dikarya</taxon>
        <taxon>Ascomycota</taxon>
        <taxon>Pezizomycotina</taxon>
        <taxon>Dothideomycetes</taxon>
        <taxon>Dothideomycetidae</taxon>
        <taxon>Dothideales</taxon>
        <taxon>Saccotheciaceae</taxon>
        <taxon>Aureobasidium</taxon>
    </lineage>
</organism>
<protein>
    <submittedName>
        <fullName evidence="2">Uncharacterized protein</fullName>
    </submittedName>
</protein>
<evidence type="ECO:0000313" key="2">
    <source>
        <dbReference type="EMBL" id="KAH0219299.1"/>
    </source>
</evidence>
<keyword evidence="1" id="KW-0732">Signal</keyword>
<sequence>MRTLFNTILLAAPAFAADLTFSSGANCTDLSPHEGDTGESVLLSKLGFSEVVTFYADSKCQKLVEKFSSDTCFNPLGHLGSFQVTHTDNTTKDIVAKPIKLSNHRDLAVFTMVSRSSPPWVHALPLMNHPVPIAACIAVPLASILAYVGQHFLKKAGQNYQSSIELRTGAIHGRSPDNISNLNTQYMTSLIAGIETDNETYAAESVGFMSREADGVVHISPIYELNTGAGGEWHFSAFFDPDSGTFIHHMHSAAETRLAKRSAPYGYDTVRWESGGFDFSFCPFNNGKPANGYSGKDLSSLYNVAYDQLTCYLDVNQLKDSTSILVDMYNEEGNLKDSVDIVPYNGSTMAESPMCSTTKASLNQQCQIA</sequence>
<feature type="non-terminal residue" evidence="2">
    <location>
        <position position="1"/>
    </location>
</feature>
<dbReference type="AlphaFoldDB" id="A0A9P8K4T6"/>